<dbReference type="Proteomes" id="UP000015347">
    <property type="component" value="Unassembled WGS sequence"/>
</dbReference>
<evidence type="ECO:0000256" key="1">
    <source>
        <dbReference type="SAM" id="Phobius"/>
    </source>
</evidence>
<keyword evidence="1" id="KW-1133">Transmembrane helix</keyword>
<keyword evidence="1" id="KW-0472">Membrane</keyword>
<dbReference type="AlphaFoldDB" id="S9RIX1"/>
<accession>S9RIX1</accession>
<feature type="transmembrane region" description="Helical" evidence="1">
    <location>
        <begin position="36"/>
        <end position="54"/>
    </location>
</feature>
<reference evidence="4" key="1">
    <citation type="journal article" date="2014" name="Stand. Genomic Sci.">
        <title>Genome sequence of the exopolysaccharide-producing Salipiger mucosus type strain (DSM 16094(T)), a moderately halophilic member of the Roseobacter clade.</title>
        <authorList>
            <person name="Riedel T."/>
            <person name="Spring S."/>
            <person name="Fiebig A."/>
            <person name="Petersen J."/>
            <person name="Kyrpides N.C."/>
            <person name="Goker M."/>
            <person name="Klenk H.P."/>
        </authorList>
    </citation>
    <scope>NUCLEOTIDE SEQUENCE [LARGE SCALE GENOMIC DNA]</scope>
    <source>
        <strain evidence="4">DSM 16094</strain>
    </source>
</reference>
<dbReference type="InterPro" id="IPR056464">
    <property type="entry name" value="DotM_C"/>
</dbReference>
<feature type="transmembrane region" description="Helical" evidence="1">
    <location>
        <begin position="89"/>
        <end position="107"/>
    </location>
</feature>
<evidence type="ECO:0000313" key="3">
    <source>
        <dbReference type="EMBL" id="EPX78055.1"/>
    </source>
</evidence>
<gene>
    <name evidence="3" type="ORF">Salmuc_03377</name>
</gene>
<dbReference type="EMBL" id="APVH01000042">
    <property type="protein sequence ID" value="EPX78055.1"/>
    <property type="molecule type" value="Genomic_DNA"/>
</dbReference>
<sequence>MYLVGFGLLVFIVWLIWTFARNVIVWAMFALDIAQFYVVKGFAMIGLGSFGRTANGYLEFMKGTFDGRVDPFEVEYAEMMTMSEMAGGIFRWVFAIFILAMAVHVLFKMKGGGFSRQFSLAGGFGPSLADFQSQHWKVFAPGAAFDPDNADEVEGPAATPMEWMKANNVRMSEEEDGLDFDAATRAFENQLGAPWQGVEKADTYVKVLCAAFYINAKRDKNARGFKEKIAVAYTTMKPEERDKLLESMFEKVNADPKFGKMMEKYASKHAYTNTALFRLLTWSRAHGGVFASAEFRWLKAVDRPLWYTLNNCGRRSYHIEGAGAVCHFNAENIVKGPLVDPHVDQAVDGLDDYLEGQGLMDLEAFFDSQQNDF</sequence>
<keyword evidence="4" id="KW-1185">Reference proteome</keyword>
<dbReference type="HOGENOM" id="CLU_658570_0_0_5"/>
<evidence type="ECO:0000313" key="4">
    <source>
        <dbReference type="Proteomes" id="UP000015347"/>
    </source>
</evidence>
<proteinExistence type="predicted"/>
<protein>
    <recommendedName>
        <fullName evidence="2">DotM C-terminal cytoplasmic domain-containing protein</fullName>
    </recommendedName>
</protein>
<dbReference type="Pfam" id="PF23127">
    <property type="entry name" value="DotM_C"/>
    <property type="match status" value="1"/>
</dbReference>
<dbReference type="STRING" id="1123237.Salmuc_03377"/>
<evidence type="ECO:0000259" key="2">
    <source>
        <dbReference type="Pfam" id="PF23127"/>
    </source>
</evidence>
<feature type="transmembrane region" description="Helical" evidence="1">
    <location>
        <begin position="6"/>
        <end position="29"/>
    </location>
</feature>
<keyword evidence="1" id="KW-0812">Transmembrane</keyword>
<dbReference type="eggNOG" id="ENOG5031YVT">
    <property type="taxonomic scope" value="Bacteria"/>
</dbReference>
<organism evidence="3 4">
    <name type="scientific">Salipiger mucosus DSM 16094</name>
    <dbReference type="NCBI Taxonomy" id="1123237"/>
    <lineage>
        <taxon>Bacteria</taxon>
        <taxon>Pseudomonadati</taxon>
        <taxon>Pseudomonadota</taxon>
        <taxon>Alphaproteobacteria</taxon>
        <taxon>Rhodobacterales</taxon>
        <taxon>Roseobacteraceae</taxon>
        <taxon>Salipiger</taxon>
    </lineage>
</organism>
<feature type="domain" description="DotM C-terminal cytoplasmic" evidence="2">
    <location>
        <begin position="182"/>
        <end position="351"/>
    </location>
</feature>
<name>S9RIX1_9RHOB</name>
<comment type="caution">
    <text evidence="3">The sequence shown here is derived from an EMBL/GenBank/DDBJ whole genome shotgun (WGS) entry which is preliminary data.</text>
</comment>